<accession>A0A813MDQ5</accession>
<evidence type="ECO:0000256" key="9">
    <source>
        <dbReference type="ARBA" id="ARBA00022989"/>
    </source>
</evidence>
<evidence type="ECO:0000256" key="5">
    <source>
        <dbReference type="ARBA" id="ARBA00022660"/>
    </source>
</evidence>
<evidence type="ECO:0000313" key="16">
    <source>
        <dbReference type="EMBL" id="CAF0819077.1"/>
    </source>
</evidence>
<keyword evidence="10 14" id="KW-0496">Mitochondrion</keyword>
<gene>
    <name evidence="15" type="ORF">EDS130_LOCUS147</name>
    <name evidence="16" type="ORF">XAT740_LOCUS3865</name>
</gene>
<name>A0A813MDQ5_ADIRI</name>
<organism evidence="15 18">
    <name type="scientific">Adineta ricciae</name>
    <name type="common">Rotifer</name>
    <dbReference type="NCBI Taxonomy" id="249248"/>
    <lineage>
        <taxon>Eukaryota</taxon>
        <taxon>Metazoa</taxon>
        <taxon>Spiralia</taxon>
        <taxon>Gnathifera</taxon>
        <taxon>Rotifera</taxon>
        <taxon>Eurotatoria</taxon>
        <taxon>Bdelloidea</taxon>
        <taxon>Adinetida</taxon>
        <taxon>Adinetidae</taxon>
        <taxon>Adineta</taxon>
    </lineage>
</organism>
<evidence type="ECO:0000256" key="13">
    <source>
        <dbReference type="ARBA" id="ARBA00046797"/>
    </source>
</evidence>
<dbReference type="OrthoDB" id="3308at2759"/>
<comment type="function">
    <text evidence="14">Complex I functions in the transfer of electrons from NADH to the respiratory chain. Accessory subunit of the mitochondrial membrane respiratory chain NADH dehydrogenase (Complex I), that is believed not to be involved in catalysis.</text>
</comment>
<dbReference type="Proteomes" id="UP000663852">
    <property type="component" value="Unassembled WGS sequence"/>
</dbReference>
<sequence>MTGFSKVAVYRQELPPRGGFTPIPWTRVPSRRIPLWPFVSLWLASNIFGYFYHLSEKREYWKNEMEMDESRSCIEPVLLAEQDRITLRQYRANRDEEAKLMSDVPGWEVGTWFGSKIFKSRTYFPDRPHVLDYYGLARPSSQRLDINAGQWQI</sequence>
<evidence type="ECO:0000256" key="1">
    <source>
        <dbReference type="ARBA" id="ARBA00004298"/>
    </source>
</evidence>
<evidence type="ECO:0000256" key="10">
    <source>
        <dbReference type="ARBA" id="ARBA00023128"/>
    </source>
</evidence>
<keyword evidence="6 14" id="KW-0812">Transmembrane</keyword>
<dbReference type="EMBL" id="CAJNOJ010000001">
    <property type="protein sequence ID" value="CAF0720016.1"/>
    <property type="molecule type" value="Genomic_DNA"/>
</dbReference>
<keyword evidence="11 14" id="KW-0472">Membrane</keyword>
<dbReference type="EMBL" id="CAJNOR010000152">
    <property type="protein sequence ID" value="CAF0819077.1"/>
    <property type="molecule type" value="Genomic_DNA"/>
</dbReference>
<keyword evidence="7 14" id="KW-0999">Mitochondrion inner membrane</keyword>
<keyword evidence="17" id="KW-1185">Reference proteome</keyword>
<keyword evidence="4 14" id="KW-0813">Transport</keyword>
<dbReference type="InterPro" id="IPR009346">
    <property type="entry name" value="GRIM-19"/>
</dbReference>
<evidence type="ECO:0000256" key="7">
    <source>
        <dbReference type="ARBA" id="ARBA00022792"/>
    </source>
</evidence>
<evidence type="ECO:0000256" key="8">
    <source>
        <dbReference type="ARBA" id="ARBA00022982"/>
    </source>
</evidence>
<protein>
    <recommendedName>
        <fullName evidence="3 14">NADH dehydrogenase [ubiquinone] 1 alpha subcomplex subunit 13</fullName>
    </recommendedName>
</protein>
<evidence type="ECO:0000256" key="4">
    <source>
        <dbReference type="ARBA" id="ARBA00022448"/>
    </source>
</evidence>
<evidence type="ECO:0000256" key="11">
    <source>
        <dbReference type="ARBA" id="ARBA00023136"/>
    </source>
</evidence>
<dbReference type="PANTHER" id="PTHR12966">
    <property type="entry name" value="NADH DEHYDROGENASE UBIQUINONE 1 ALPHA SUBCOMPLEX SUBUNIT 13"/>
    <property type="match status" value="1"/>
</dbReference>
<dbReference type="GO" id="GO:0045271">
    <property type="term" value="C:respiratory chain complex I"/>
    <property type="evidence" value="ECO:0007669"/>
    <property type="project" value="UniProtKB-UniRule"/>
</dbReference>
<evidence type="ECO:0000256" key="2">
    <source>
        <dbReference type="ARBA" id="ARBA00007312"/>
    </source>
</evidence>
<comment type="subunit">
    <text evidence="13">Complex I is composed of 45 different subunits. Interacts with CARD15, but not with CARD4. Interacts with STAT3, but not with STAT1, STAT2 and STAT5A. Interacts with OLFM4.</text>
</comment>
<proteinExistence type="inferred from homology"/>
<evidence type="ECO:0000256" key="3">
    <source>
        <dbReference type="ARBA" id="ARBA00018192"/>
    </source>
</evidence>
<comment type="subcellular location">
    <subcellularLocation>
        <location evidence="1 14">Mitochondrion inner membrane</location>
        <topology evidence="1 14">Single-pass membrane protein</topology>
        <orientation evidence="1 14">Matrix side</orientation>
    </subcellularLocation>
</comment>
<dbReference type="Pfam" id="PF06212">
    <property type="entry name" value="GRIM-19"/>
    <property type="match status" value="1"/>
</dbReference>
<dbReference type="GO" id="GO:0005743">
    <property type="term" value="C:mitochondrial inner membrane"/>
    <property type="evidence" value="ECO:0007669"/>
    <property type="project" value="UniProtKB-SubCell"/>
</dbReference>
<comment type="caution">
    <text evidence="15">The sequence shown here is derived from an EMBL/GenBank/DDBJ whole genome shotgun (WGS) entry which is preliminary data.</text>
</comment>
<reference evidence="15" key="1">
    <citation type="submission" date="2021-02" db="EMBL/GenBank/DDBJ databases">
        <authorList>
            <person name="Nowell W R."/>
        </authorList>
    </citation>
    <scope>NUCLEOTIDE SEQUENCE</scope>
</reference>
<evidence type="ECO:0000256" key="12">
    <source>
        <dbReference type="ARBA" id="ARBA00045908"/>
    </source>
</evidence>
<dbReference type="Proteomes" id="UP000663828">
    <property type="component" value="Unassembled WGS sequence"/>
</dbReference>
<keyword evidence="5 14" id="KW-0679">Respiratory chain</keyword>
<evidence type="ECO:0000313" key="17">
    <source>
        <dbReference type="Proteomes" id="UP000663828"/>
    </source>
</evidence>
<evidence type="ECO:0000256" key="6">
    <source>
        <dbReference type="ARBA" id="ARBA00022692"/>
    </source>
</evidence>
<evidence type="ECO:0000313" key="18">
    <source>
        <dbReference type="Proteomes" id="UP000663852"/>
    </source>
</evidence>
<keyword evidence="8 14" id="KW-0249">Electron transport</keyword>
<evidence type="ECO:0000256" key="14">
    <source>
        <dbReference type="RuleBase" id="RU368034"/>
    </source>
</evidence>
<comment type="function">
    <text evidence="12">Accessory subunit of the mitochondrial membrane respiratory chain NADH dehydrogenase (Complex I), that is believed not to be involved in catalysis. Complex I functions in the transfer of electrons from NADH to the respiratory chain. The immediate electron acceptor for the enzyme is believed to be ubiquinone. Involved in the interferon/all-trans-retinoic acid (IFN/RA) induced cell death. This apoptotic activity is inhibited by interaction with viral IRF1. Prevents the transactivation of STAT3 target genes. May play a role in CARD15-mediated innate mucosal responses and serve to regulate intestinal epithelial cell responses to microbes.</text>
</comment>
<comment type="similarity">
    <text evidence="2 14">Belongs to the complex I NDUFA13 subunit family.</text>
</comment>
<dbReference type="AlphaFoldDB" id="A0A813MDQ5"/>
<feature type="transmembrane region" description="Helical" evidence="14">
    <location>
        <begin position="33"/>
        <end position="52"/>
    </location>
</feature>
<dbReference type="PANTHER" id="PTHR12966:SF0">
    <property type="entry name" value="NADH DEHYDROGENASE [UBIQUINONE] 1 ALPHA SUBCOMPLEX SUBUNIT 13"/>
    <property type="match status" value="1"/>
</dbReference>
<evidence type="ECO:0000313" key="15">
    <source>
        <dbReference type="EMBL" id="CAF0720016.1"/>
    </source>
</evidence>
<keyword evidence="9 14" id="KW-1133">Transmembrane helix</keyword>